<reference evidence="2 3" key="1">
    <citation type="journal article" date="2015" name="Nature">
        <title>rRNA introns, odd ribosomes, and small enigmatic genomes across a large radiation of phyla.</title>
        <authorList>
            <person name="Brown C.T."/>
            <person name="Hug L.A."/>
            <person name="Thomas B.C."/>
            <person name="Sharon I."/>
            <person name="Castelle C.J."/>
            <person name="Singh A."/>
            <person name="Wilkins M.J."/>
            <person name="Williams K.H."/>
            <person name="Banfield J.F."/>
        </authorList>
    </citation>
    <scope>NUCLEOTIDE SEQUENCE [LARGE SCALE GENOMIC DNA]</scope>
</reference>
<gene>
    <name evidence="2" type="ORF">UU32_C0031G0010</name>
</gene>
<dbReference type="Proteomes" id="UP000033858">
    <property type="component" value="Unassembled WGS sequence"/>
</dbReference>
<dbReference type="Pfam" id="PF00376">
    <property type="entry name" value="MerR"/>
    <property type="match status" value="1"/>
</dbReference>
<comment type="caution">
    <text evidence="2">The sequence shown here is derived from an EMBL/GenBank/DDBJ whole genome shotgun (WGS) entry which is preliminary data.</text>
</comment>
<dbReference type="InterPro" id="IPR009061">
    <property type="entry name" value="DNA-bd_dom_put_sf"/>
</dbReference>
<name>A0A0G0XDN0_9BACT</name>
<organism evidence="2 3">
    <name type="scientific">Candidatus Woesebacteria bacterium GW2011_GWB1_41_10</name>
    <dbReference type="NCBI Taxonomy" id="1618577"/>
    <lineage>
        <taxon>Bacteria</taxon>
        <taxon>Candidatus Woeseibacteriota</taxon>
    </lineage>
</organism>
<dbReference type="SUPFAM" id="SSF46955">
    <property type="entry name" value="Putative DNA-binding domain"/>
    <property type="match status" value="1"/>
</dbReference>
<evidence type="ECO:0000313" key="3">
    <source>
        <dbReference type="Proteomes" id="UP000033858"/>
    </source>
</evidence>
<sequence>MQSIISPMNIDSGLVAIGRAAKILGVSIDTLRRWDKSAKFTSVRIGVGGNRYYRRSDLDLFMNDWFAVAKRWAMDAVGYEPSPEYYCRTRDVFQARLENFQSSLVKNQEPNLASLISAIVGEIGNNSFDHNLGNWPDILGIYFAYSLSEKRIVLADRGLGILTTLKKVKTDLINHKEALKVAFTETVSGRFPESRGNGLKFVRNIVTQKSFGLFFQTGDAFLNLDANNADVKIEETSEFMRGCLAVVKY</sequence>
<evidence type="ECO:0000259" key="1">
    <source>
        <dbReference type="Pfam" id="PF00376"/>
    </source>
</evidence>
<dbReference type="Gene3D" id="1.10.1660.10">
    <property type="match status" value="1"/>
</dbReference>
<dbReference type="InterPro" id="IPR000551">
    <property type="entry name" value="MerR-type_HTH_dom"/>
</dbReference>
<proteinExistence type="predicted"/>
<protein>
    <recommendedName>
        <fullName evidence="1">HTH merR-type domain-containing protein</fullName>
    </recommendedName>
</protein>
<dbReference type="GO" id="GO:0003677">
    <property type="term" value="F:DNA binding"/>
    <property type="evidence" value="ECO:0007669"/>
    <property type="project" value="InterPro"/>
</dbReference>
<dbReference type="AlphaFoldDB" id="A0A0G0XDN0"/>
<dbReference type="EMBL" id="LCAE01000031">
    <property type="protein sequence ID" value="KKR85837.1"/>
    <property type="molecule type" value="Genomic_DNA"/>
</dbReference>
<dbReference type="GO" id="GO:0006355">
    <property type="term" value="P:regulation of DNA-templated transcription"/>
    <property type="evidence" value="ECO:0007669"/>
    <property type="project" value="InterPro"/>
</dbReference>
<feature type="domain" description="HTH merR-type" evidence="1">
    <location>
        <begin position="17"/>
        <end position="53"/>
    </location>
</feature>
<evidence type="ECO:0000313" key="2">
    <source>
        <dbReference type="EMBL" id="KKR85837.1"/>
    </source>
</evidence>
<accession>A0A0G0XDN0</accession>